<evidence type="ECO:0000313" key="3">
    <source>
        <dbReference type="Proteomes" id="UP000002457"/>
    </source>
</evidence>
<accession>B8GDV2</accession>
<dbReference type="eggNOG" id="arCOG02603">
    <property type="taxonomic scope" value="Archaea"/>
</dbReference>
<dbReference type="KEGG" id="mpl:Mpal_2155"/>
<dbReference type="SUPFAM" id="SSF103196">
    <property type="entry name" value="Roadblock/LC7 domain"/>
    <property type="match status" value="1"/>
</dbReference>
<evidence type="ECO:0000313" key="2">
    <source>
        <dbReference type="EMBL" id="ACL17453.1"/>
    </source>
</evidence>
<dbReference type="Proteomes" id="UP000002457">
    <property type="component" value="Chromosome"/>
</dbReference>
<dbReference type="InterPro" id="IPR004942">
    <property type="entry name" value="Roadblock/LAMTOR2_dom"/>
</dbReference>
<protein>
    <submittedName>
        <fullName evidence="2">Roadblock/LC7 family protein</fullName>
    </submittedName>
</protein>
<dbReference type="Gene3D" id="3.30.450.30">
    <property type="entry name" value="Dynein light chain 2a, cytoplasmic"/>
    <property type="match status" value="1"/>
</dbReference>
<gene>
    <name evidence="2" type="ordered locus">Mpal_2155</name>
</gene>
<name>B8GDV2_METPE</name>
<organism evidence="2 3">
    <name type="scientific">Methanosphaerula palustris (strain ATCC BAA-1556 / DSM 19958 / E1-9c)</name>
    <dbReference type="NCBI Taxonomy" id="521011"/>
    <lineage>
        <taxon>Archaea</taxon>
        <taxon>Methanobacteriati</taxon>
        <taxon>Methanobacteriota</taxon>
        <taxon>Stenosarchaea group</taxon>
        <taxon>Methanomicrobia</taxon>
        <taxon>Methanomicrobiales</taxon>
        <taxon>Methanoregulaceae</taxon>
        <taxon>Methanosphaerula</taxon>
    </lineage>
</organism>
<dbReference type="SMART" id="SM00960">
    <property type="entry name" value="Robl_LC7"/>
    <property type="match status" value="1"/>
</dbReference>
<evidence type="ECO:0000259" key="1">
    <source>
        <dbReference type="SMART" id="SM00960"/>
    </source>
</evidence>
<proteinExistence type="predicted"/>
<dbReference type="HOGENOM" id="CLU_118613_3_0_2"/>
<dbReference type="AlphaFoldDB" id="B8GDV2"/>
<dbReference type="EMBL" id="CP001338">
    <property type="protein sequence ID" value="ACL17453.1"/>
    <property type="molecule type" value="Genomic_DNA"/>
</dbReference>
<sequence>MMKADTMLKEKISGFIDEIRSINGVEGCALVSKDGIMIGKYFTKEISDKWFAAMSASVLASAESAASIINIRPPIQVVIHAKEGKIMITDAGERLLITTILNPTMDESIIAHDVNQIAARIEGEL</sequence>
<reference evidence="2 3" key="1">
    <citation type="journal article" date="2015" name="Genome Announc.">
        <title>Complete Genome Sequence of Methanosphaerula palustris E1-9CT, a Hydrogenotrophic Methanogen Isolated from a Minerotrophic Fen Peatland.</title>
        <authorList>
            <person name="Cadillo-Quiroz H."/>
            <person name="Browne P."/>
            <person name="Kyrpides N."/>
            <person name="Woyke T."/>
            <person name="Goodwin L."/>
            <person name="Detter C."/>
            <person name="Yavitt J.B."/>
            <person name="Zinder S.H."/>
        </authorList>
    </citation>
    <scope>NUCLEOTIDE SEQUENCE [LARGE SCALE GENOMIC DNA]</scope>
    <source>
        <strain evidence="3">ATCC BAA-1556 / DSM 19958 / E1-9c</strain>
    </source>
</reference>
<feature type="domain" description="Roadblock/LAMTOR2" evidence="1">
    <location>
        <begin position="12"/>
        <end position="101"/>
    </location>
</feature>
<keyword evidence="3" id="KW-1185">Reference proteome</keyword>
<dbReference type="Pfam" id="PF03259">
    <property type="entry name" value="Robl_LC7"/>
    <property type="match status" value="1"/>
</dbReference>
<dbReference type="STRING" id="521011.Mpal_2155"/>